<evidence type="ECO:0000256" key="9">
    <source>
        <dbReference type="SAM" id="Phobius"/>
    </source>
</evidence>
<keyword evidence="5" id="KW-0808">Transferase</keyword>
<dbReference type="Gene3D" id="1.10.287.130">
    <property type="match status" value="1"/>
</dbReference>
<evidence type="ECO:0000256" key="6">
    <source>
        <dbReference type="ARBA" id="ARBA00022777"/>
    </source>
</evidence>
<dbReference type="PRINTS" id="PR00344">
    <property type="entry name" value="BCTRLSENSOR"/>
</dbReference>
<feature type="domain" description="PAS" evidence="11">
    <location>
        <begin position="245"/>
        <end position="286"/>
    </location>
</feature>
<dbReference type="SUPFAM" id="SSF55785">
    <property type="entry name" value="PYP-like sensor domain (PAS domain)"/>
    <property type="match status" value="1"/>
</dbReference>
<evidence type="ECO:0000256" key="3">
    <source>
        <dbReference type="ARBA" id="ARBA00012438"/>
    </source>
</evidence>
<gene>
    <name evidence="13" type="ordered locus">Sgly_0499</name>
</gene>
<dbReference type="SUPFAM" id="SSF158472">
    <property type="entry name" value="HAMP domain-like"/>
    <property type="match status" value="1"/>
</dbReference>
<dbReference type="InterPro" id="IPR005467">
    <property type="entry name" value="His_kinase_dom"/>
</dbReference>
<proteinExistence type="predicted"/>
<evidence type="ECO:0000256" key="1">
    <source>
        <dbReference type="ARBA" id="ARBA00000085"/>
    </source>
</evidence>
<keyword evidence="4" id="KW-0597">Phosphoprotein</keyword>
<dbReference type="InterPro" id="IPR003661">
    <property type="entry name" value="HisK_dim/P_dom"/>
</dbReference>
<dbReference type="PROSITE" id="PS50112">
    <property type="entry name" value="PAS"/>
    <property type="match status" value="1"/>
</dbReference>
<dbReference type="PROSITE" id="PS50109">
    <property type="entry name" value="HIS_KIN"/>
    <property type="match status" value="1"/>
</dbReference>
<dbReference type="InterPro" id="IPR036890">
    <property type="entry name" value="HATPase_C_sf"/>
</dbReference>
<evidence type="ECO:0000256" key="4">
    <source>
        <dbReference type="ARBA" id="ARBA00022553"/>
    </source>
</evidence>
<dbReference type="AlphaFoldDB" id="F0SYR3"/>
<comment type="catalytic activity">
    <reaction evidence="1">
        <text>ATP + protein L-histidine = ADP + protein N-phospho-L-histidine.</text>
        <dbReference type="EC" id="2.7.13.3"/>
    </reaction>
</comment>
<feature type="domain" description="HAMP" evidence="12">
    <location>
        <begin position="188"/>
        <end position="240"/>
    </location>
</feature>
<dbReference type="InterPro" id="IPR000014">
    <property type="entry name" value="PAS"/>
</dbReference>
<dbReference type="Pfam" id="PF00672">
    <property type="entry name" value="HAMP"/>
    <property type="match status" value="1"/>
</dbReference>
<dbReference type="CDD" id="cd00082">
    <property type="entry name" value="HisKA"/>
    <property type="match status" value="1"/>
</dbReference>
<dbReference type="FunFam" id="1.10.287.130:FF:000001">
    <property type="entry name" value="Two-component sensor histidine kinase"/>
    <property type="match status" value="1"/>
</dbReference>
<dbReference type="SUPFAM" id="SSF55874">
    <property type="entry name" value="ATPase domain of HSP90 chaperone/DNA topoisomerase II/histidine kinase"/>
    <property type="match status" value="1"/>
</dbReference>
<reference evidence="14" key="2">
    <citation type="submission" date="2011-02" db="EMBL/GenBank/DDBJ databases">
        <title>The complete genome of Syntrophobotulus glycolicus DSM 8271.</title>
        <authorList>
            <person name="Lucas S."/>
            <person name="Copeland A."/>
            <person name="Lapidus A."/>
            <person name="Bruce D."/>
            <person name="Goodwin L."/>
            <person name="Pitluck S."/>
            <person name="Kyrpides N."/>
            <person name="Mavromatis K."/>
            <person name="Pagani I."/>
            <person name="Ivanova N."/>
            <person name="Mikhailova N."/>
            <person name="Chertkov O."/>
            <person name="Held B."/>
            <person name="Detter J.C."/>
            <person name="Tapia R."/>
            <person name="Han C."/>
            <person name="Land M."/>
            <person name="Hauser L."/>
            <person name="Markowitz V."/>
            <person name="Cheng J.-F."/>
            <person name="Hugenholtz P."/>
            <person name="Woyke T."/>
            <person name="Wu D."/>
            <person name="Spring S."/>
            <person name="Schroeder M."/>
            <person name="Brambilla E."/>
            <person name="Klenk H.-P."/>
            <person name="Eisen J.A."/>
        </authorList>
    </citation>
    <scope>NUCLEOTIDE SEQUENCE [LARGE SCALE GENOMIC DNA]</scope>
    <source>
        <strain evidence="14">DSM 8271 / FlGlyR</strain>
    </source>
</reference>
<comment type="subcellular location">
    <subcellularLocation>
        <location evidence="2">Membrane</location>
    </subcellularLocation>
</comment>
<evidence type="ECO:0000313" key="14">
    <source>
        <dbReference type="Proteomes" id="UP000007488"/>
    </source>
</evidence>
<reference evidence="13 14" key="1">
    <citation type="journal article" date="2011" name="Stand. Genomic Sci.">
        <title>Complete genome sequence of Syntrophobotulus glycolicus type strain (FlGlyR).</title>
        <authorList>
            <person name="Han C."/>
            <person name="Mwirichia R."/>
            <person name="Chertkov O."/>
            <person name="Held B."/>
            <person name="Lapidus A."/>
            <person name="Nolan M."/>
            <person name="Lucas S."/>
            <person name="Hammon N."/>
            <person name="Deshpande S."/>
            <person name="Cheng J.F."/>
            <person name="Tapia R."/>
            <person name="Goodwin L."/>
            <person name="Pitluck S."/>
            <person name="Huntemann M."/>
            <person name="Liolios K."/>
            <person name="Ivanova N."/>
            <person name="Pagani I."/>
            <person name="Mavromatis K."/>
            <person name="Ovchinikova G."/>
            <person name="Pati A."/>
            <person name="Chen A."/>
            <person name="Palaniappan K."/>
            <person name="Land M."/>
            <person name="Hauser L."/>
            <person name="Brambilla E.M."/>
            <person name="Rohde M."/>
            <person name="Spring S."/>
            <person name="Sikorski J."/>
            <person name="Goker M."/>
            <person name="Woyke T."/>
            <person name="Bristow J."/>
            <person name="Eisen J.A."/>
            <person name="Markowitz V."/>
            <person name="Hugenholtz P."/>
            <person name="Kyrpides N.C."/>
            <person name="Klenk H.P."/>
            <person name="Detter J.C."/>
        </authorList>
    </citation>
    <scope>NUCLEOTIDE SEQUENCE [LARGE SCALE GENOMIC DNA]</scope>
    <source>
        <strain evidence="14">DSM 8271 / FlGlyR</strain>
    </source>
</reference>
<dbReference type="GO" id="GO:0000155">
    <property type="term" value="F:phosphorelay sensor kinase activity"/>
    <property type="evidence" value="ECO:0007669"/>
    <property type="project" value="InterPro"/>
</dbReference>
<dbReference type="SMART" id="SM00388">
    <property type="entry name" value="HisKA"/>
    <property type="match status" value="1"/>
</dbReference>
<feature type="domain" description="Histidine kinase" evidence="10">
    <location>
        <begin position="366"/>
        <end position="583"/>
    </location>
</feature>
<dbReference type="Gene3D" id="3.30.450.20">
    <property type="entry name" value="PAS domain"/>
    <property type="match status" value="1"/>
</dbReference>
<dbReference type="eggNOG" id="COG5002">
    <property type="taxonomic scope" value="Bacteria"/>
</dbReference>
<feature type="transmembrane region" description="Helical" evidence="9">
    <location>
        <begin position="6"/>
        <end position="30"/>
    </location>
</feature>
<dbReference type="GO" id="GO:0005886">
    <property type="term" value="C:plasma membrane"/>
    <property type="evidence" value="ECO:0007669"/>
    <property type="project" value="TreeGrafter"/>
</dbReference>
<dbReference type="SMART" id="SM00387">
    <property type="entry name" value="HATPase_c"/>
    <property type="match status" value="1"/>
</dbReference>
<dbReference type="InterPro" id="IPR050351">
    <property type="entry name" value="BphY/WalK/GraS-like"/>
</dbReference>
<evidence type="ECO:0000259" key="11">
    <source>
        <dbReference type="PROSITE" id="PS50112"/>
    </source>
</evidence>
<keyword evidence="14" id="KW-1185">Reference proteome</keyword>
<keyword evidence="6 13" id="KW-0418">Kinase</keyword>
<dbReference type="EC" id="2.7.13.3" evidence="3"/>
<organism evidence="13 14">
    <name type="scientific">Syntrophobotulus glycolicus (strain DSM 8271 / FlGlyR)</name>
    <dbReference type="NCBI Taxonomy" id="645991"/>
    <lineage>
        <taxon>Bacteria</taxon>
        <taxon>Bacillati</taxon>
        <taxon>Bacillota</taxon>
        <taxon>Clostridia</taxon>
        <taxon>Eubacteriales</taxon>
        <taxon>Desulfitobacteriaceae</taxon>
        <taxon>Syntrophobotulus</taxon>
    </lineage>
</organism>
<dbReference type="InterPro" id="IPR003594">
    <property type="entry name" value="HATPase_dom"/>
</dbReference>
<evidence type="ECO:0000313" key="13">
    <source>
        <dbReference type="EMBL" id="ADY54864.1"/>
    </source>
</evidence>
<keyword evidence="9" id="KW-0812">Transmembrane</keyword>
<protein>
    <recommendedName>
        <fullName evidence="3">histidine kinase</fullName>
        <ecNumber evidence="3">2.7.13.3</ecNumber>
    </recommendedName>
</protein>
<dbReference type="KEGG" id="sgy:Sgly_0499"/>
<evidence type="ECO:0000259" key="10">
    <source>
        <dbReference type="PROSITE" id="PS50109"/>
    </source>
</evidence>
<dbReference type="PROSITE" id="PS50885">
    <property type="entry name" value="HAMP"/>
    <property type="match status" value="1"/>
</dbReference>
<dbReference type="GO" id="GO:0004721">
    <property type="term" value="F:phosphoprotein phosphatase activity"/>
    <property type="evidence" value="ECO:0007669"/>
    <property type="project" value="TreeGrafter"/>
</dbReference>
<dbReference type="HOGENOM" id="CLU_000445_89_2_9"/>
<dbReference type="STRING" id="645991.Sgly_0499"/>
<dbReference type="EMBL" id="CP002547">
    <property type="protein sequence ID" value="ADY54864.1"/>
    <property type="molecule type" value="Genomic_DNA"/>
</dbReference>
<name>F0SYR3_SYNGF</name>
<feature type="transmembrane region" description="Helical" evidence="9">
    <location>
        <begin position="167"/>
        <end position="187"/>
    </location>
</feature>
<dbReference type="SMART" id="SM00304">
    <property type="entry name" value="HAMP"/>
    <property type="match status" value="1"/>
</dbReference>
<dbReference type="CDD" id="cd06225">
    <property type="entry name" value="HAMP"/>
    <property type="match status" value="1"/>
</dbReference>
<evidence type="ECO:0000256" key="2">
    <source>
        <dbReference type="ARBA" id="ARBA00004370"/>
    </source>
</evidence>
<dbReference type="SUPFAM" id="SSF47384">
    <property type="entry name" value="Homodimeric domain of signal transducing histidine kinase"/>
    <property type="match status" value="1"/>
</dbReference>
<dbReference type="Gene3D" id="3.30.565.10">
    <property type="entry name" value="Histidine kinase-like ATPase, C-terminal domain"/>
    <property type="match status" value="1"/>
</dbReference>
<dbReference type="InterPro" id="IPR004358">
    <property type="entry name" value="Sig_transdc_His_kin-like_C"/>
</dbReference>
<accession>F0SYR3</accession>
<keyword evidence="7" id="KW-0902">Two-component regulatory system</keyword>
<dbReference type="Proteomes" id="UP000007488">
    <property type="component" value="Chromosome"/>
</dbReference>
<dbReference type="GO" id="GO:0016036">
    <property type="term" value="P:cellular response to phosphate starvation"/>
    <property type="evidence" value="ECO:0007669"/>
    <property type="project" value="TreeGrafter"/>
</dbReference>
<evidence type="ECO:0000256" key="5">
    <source>
        <dbReference type="ARBA" id="ARBA00022679"/>
    </source>
</evidence>
<dbReference type="Pfam" id="PF02518">
    <property type="entry name" value="HATPase_c"/>
    <property type="match status" value="1"/>
</dbReference>
<dbReference type="CDD" id="cd00075">
    <property type="entry name" value="HATPase"/>
    <property type="match status" value="1"/>
</dbReference>
<dbReference type="Pfam" id="PF00512">
    <property type="entry name" value="HisKA"/>
    <property type="match status" value="1"/>
</dbReference>
<dbReference type="InterPro" id="IPR036097">
    <property type="entry name" value="HisK_dim/P_sf"/>
</dbReference>
<evidence type="ECO:0000256" key="8">
    <source>
        <dbReference type="ARBA" id="ARBA00023136"/>
    </source>
</evidence>
<dbReference type="Gene3D" id="6.10.340.10">
    <property type="match status" value="1"/>
</dbReference>
<dbReference type="PANTHER" id="PTHR45453">
    <property type="entry name" value="PHOSPHATE REGULON SENSOR PROTEIN PHOR"/>
    <property type="match status" value="1"/>
</dbReference>
<keyword evidence="9" id="KW-1133">Transmembrane helix</keyword>
<evidence type="ECO:0000259" key="12">
    <source>
        <dbReference type="PROSITE" id="PS50885"/>
    </source>
</evidence>
<sequence length="584" mass="65815">MFMKSIVAKLWLTIIVLMIVVLSLLGFGLFELGKNFYYAQVTDNLNDQGRQIAGLYAENPEIFMNNDEINRFSQILNAHTIILNEKGIIQYCNAETHLFPGTVFQESELSRIFQGEEISKIGYYEHFDTQMLAIGLPVIREKQVVEAMFIYTPVAPISATLDSFRNLIAGALLASILIASVLALFLSRSLPKPLLRMNEVALSLAKGDYDQRVTVQSRDEMGVLGTSLNYLSEQLKKNMTELSYEKEKIENILIGMSDGVITVDIEGRVVLINPQAKHLLNMSNLEKNSRIDKDENLARLSSLFSGVLAQKEQAKEEIMINEKNLTVRLSPLFDPSQLILTGVIAVLQDTTREYKLEQMRRDFVANVSHELRTPISLIQGYAEALADHVEDSPVQQDQFMKIIIEESNRLKRLVEDLLELSRLQSGKADLEKEEINLFQVSEQVKEKYDQLFIQRNIKFKAEINQDAGTVWADKFMFEQIVLNLIDNAICYAPGGTITLTSARTQKGIELCLSDTGKGISEEDLPYLFERFYRADKSRNRESGGTGLGLSIVKNLVQAHGGIISVESEAGKGTKFSLKFPFQDK</sequence>
<evidence type="ECO:0000256" key="7">
    <source>
        <dbReference type="ARBA" id="ARBA00023012"/>
    </source>
</evidence>
<dbReference type="PANTHER" id="PTHR45453:SF1">
    <property type="entry name" value="PHOSPHATE REGULON SENSOR PROTEIN PHOR"/>
    <property type="match status" value="1"/>
</dbReference>
<dbReference type="InterPro" id="IPR035965">
    <property type="entry name" value="PAS-like_dom_sf"/>
</dbReference>
<dbReference type="InterPro" id="IPR003660">
    <property type="entry name" value="HAMP_dom"/>
</dbReference>
<dbReference type="FunFam" id="3.30.565.10:FF:000006">
    <property type="entry name" value="Sensor histidine kinase WalK"/>
    <property type="match status" value="1"/>
</dbReference>
<keyword evidence="8 9" id="KW-0472">Membrane</keyword>